<comment type="caution">
    <text evidence="1">The sequence shown here is derived from an EMBL/GenBank/DDBJ whole genome shotgun (WGS) entry which is preliminary data.</text>
</comment>
<protein>
    <recommendedName>
        <fullName evidence="2">SH3b domain-containing protein</fullName>
    </recommendedName>
</protein>
<proteinExistence type="predicted"/>
<evidence type="ECO:0008006" key="2">
    <source>
        <dbReference type="Google" id="ProtNLM"/>
    </source>
</evidence>
<evidence type="ECO:0000313" key="1">
    <source>
        <dbReference type="EMBL" id="MPM63993.1"/>
    </source>
</evidence>
<dbReference type="AlphaFoldDB" id="A0A645BL85"/>
<sequence length="219" mass="24301">MKSKRILAMLSFIFIISLCVSVSAHPGGIDKSGGHKDKKNVSGLGSYHHHCDGHAAHIHGPSGLCPYSKAYKSYKATVEELLVYMKSAEGDSDTTPDHKLFSQEDISAIQTLLLSEHMPFKLTQTLLESEETQYAKTNVKGLNVRNKPSTKAAKAFMINVTGTPVLIKGLADDGWCEIKVFDENKNREGFVQMKMLDLIEKSEYFASFGSYFLSLKGRY</sequence>
<dbReference type="Gene3D" id="2.30.30.40">
    <property type="entry name" value="SH3 Domains"/>
    <property type="match status" value="1"/>
</dbReference>
<dbReference type="EMBL" id="VSSQ01019718">
    <property type="protein sequence ID" value="MPM63993.1"/>
    <property type="molecule type" value="Genomic_DNA"/>
</dbReference>
<accession>A0A645BL85</accession>
<reference evidence="1" key="1">
    <citation type="submission" date="2019-08" db="EMBL/GenBank/DDBJ databases">
        <authorList>
            <person name="Kucharzyk K."/>
            <person name="Murdoch R.W."/>
            <person name="Higgins S."/>
            <person name="Loffler F."/>
        </authorList>
    </citation>
    <scope>NUCLEOTIDE SEQUENCE</scope>
</reference>
<name>A0A645BL85_9ZZZZ</name>
<gene>
    <name evidence="1" type="ORF">SDC9_110878</name>
</gene>
<organism evidence="1">
    <name type="scientific">bioreactor metagenome</name>
    <dbReference type="NCBI Taxonomy" id="1076179"/>
    <lineage>
        <taxon>unclassified sequences</taxon>
        <taxon>metagenomes</taxon>
        <taxon>ecological metagenomes</taxon>
    </lineage>
</organism>